<name>A0AAD9A1I9_9PEZI</name>
<dbReference type="Proteomes" id="UP001243330">
    <property type="component" value="Unassembled WGS sequence"/>
</dbReference>
<dbReference type="EMBL" id="JAQOWY010000824">
    <property type="protein sequence ID" value="KAK1838462.1"/>
    <property type="molecule type" value="Genomic_DNA"/>
</dbReference>
<comment type="caution">
    <text evidence="2">The sequence shown here is derived from an EMBL/GenBank/DDBJ whole genome shotgun (WGS) entry which is preliminary data.</text>
</comment>
<proteinExistence type="predicted"/>
<organism evidence="2 3">
    <name type="scientific">Colletotrichum chrysophilum</name>
    <dbReference type="NCBI Taxonomy" id="1836956"/>
    <lineage>
        <taxon>Eukaryota</taxon>
        <taxon>Fungi</taxon>
        <taxon>Dikarya</taxon>
        <taxon>Ascomycota</taxon>
        <taxon>Pezizomycotina</taxon>
        <taxon>Sordariomycetes</taxon>
        <taxon>Hypocreomycetidae</taxon>
        <taxon>Glomerellales</taxon>
        <taxon>Glomerellaceae</taxon>
        <taxon>Colletotrichum</taxon>
        <taxon>Colletotrichum gloeosporioides species complex</taxon>
    </lineage>
</organism>
<evidence type="ECO:0000313" key="2">
    <source>
        <dbReference type="EMBL" id="KAK1838462.1"/>
    </source>
</evidence>
<dbReference type="AlphaFoldDB" id="A0AAD9A1I9"/>
<feature type="compositionally biased region" description="Basic and acidic residues" evidence="1">
    <location>
        <begin position="115"/>
        <end position="130"/>
    </location>
</feature>
<gene>
    <name evidence="2" type="ORF">CCHR01_18908</name>
</gene>
<reference evidence="2" key="1">
    <citation type="submission" date="2023-01" db="EMBL/GenBank/DDBJ databases">
        <title>Colletotrichum chrysophilum M932 genome sequence.</title>
        <authorList>
            <person name="Baroncelli R."/>
        </authorList>
    </citation>
    <scope>NUCLEOTIDE SEQUENCE</scope>
    <source>
        <strain evidence="2">M932</strain>
    </source>
</reference>
<protein>
    <submittedName>
        <fullName evidence="2">Uncharacterized protein</fullName>
    </submittedName>
</protein>
<sequence length="140" mass="16388">MTPSEEHRRQSSRCRTCFDGTFIWHTASRKQDDATGRASQTLSCREIHPSINEDIRSSTQPTVFSAGQSWTRHTLRCICYWAWPSSFQQRQRQRCCSSGDGYHWSRKVQRAECRRQQADRSNSDSSEQKKGRCVLQQQQQ</sequence>
<evidence type="ECO:0000313" key="3">
    <source>
        <dbReference type="Proteomes" id="UP001243330"/>
    </source>
</evidence>
<keyword evidence="3" id="KW-1185">Reference proteome</keyword>
<evidence type="ECO:0000256" key="1">
    <source>
        <dbReference type="SAM" id="MobiDB-lite"/>
    </source>
</evidence>
<feature type="region of interest" description="Disordered" evidence="1">
    <location>
        <begin position="115"/>
        <end position="140"/>
    </location>
</feature>
<accession>A0AAD9A1I9</accession>